<proteinExistence type="predicted"/>
<dbReference type="PROSITE" id="PS00198">
    <property type="entry name" value="4FE4S_FER_1"/>
    <property type="match status" value="1"/>
</dbReference>
<gene>
    <name evidence="7" type="ORF">AWJ07_17260</name>
</gene>
<feature type="domain" description="4Fe-4S ferredoxin-type" evidence="6">
    <location>
        <begin position="121"/>
        <end position="150"/>
    </location>
</feature>
<dbReference type="InterPro" id="IPR050954">
    <property type="entry name" value="ET_IronSulfur_Cluster-Binding"/>
</dbReference>
<keyword evidence="2" id="KW-0479">Metal-binding</keyword>
<dbReference type="RefSeq" id="WP_059746148.1">
    <property type="nucleotide sequence ID" value="NZ_LRDC01000022.1"/>
</dbReference>
<dbReference type="Proteomes" id="UP000055702">
    <property type="component" value="Unassembled WGS sequence"/>
</dbReference>
<dbReference type="AlphaFoldDB" id="A0A106BZJ3"/>
<accession>A0A106BZJ3</accession>
<dbReference type="PANTHER" id="PTHR43177:SF3">
    <property type="entry name" value="PROTEIN NRFC HOMOLOG"/>
    <property type="match status" value="1"/>
</dbReference>
<dbReference type="InterPro" id="IPR017896">
    <property type="entry name" value="4Fe4S_Fe-S-bd"/>
</dbReference>
<dbReference type="PROSITE" id="PS51318">
    <property type="entry name" value="TAT"/>
    <property type="match status" value="1"/>
</dbReference>
<dbReference type="FunFam" id="3.30.70.20:FF:000014">
    <property type="entry name" value="Cytochrome c nitrite reductase, Fe-S protein"/>
    <property type="match status" value="1"/>
</dbReference>
<evidence type="ECO:0000313" key="7">
    <source>
        <dbReference type="EMBL" id="KVX01488.1"/>
    </source>
</evidence>
<dbReference type="Pfam" id="PF00037">
    <property type="entry name" value="Fer4"/>
    <property type="match status" value="1"/>
</dbReference>
<feature type="domain" description="4Fe-4S ferredoxin-type" evidence="6">
    <location>
        <begin position="42"/>
        <end position="70"/>
    </location>
</feature>
<evidence type="ECO:0000256" key="5">
    <source>
        <dbReference type="ARBA" id="ARBA00023014"/>
    </source>
</evidence>
<evidence type="ECO:0000313" key="8">
    <source>
        <dbReference type="Proteomes" id="UP000055702"/>
    </source>
</evidence>
<dbReference type="GO" id="GO:0046872">
    <property type="term" value="F:metal ion binding"/>
    <property type="evidence" value="ECO:0007669"/>
    <property type="project" value="UniProtKB-KW"/>
</dbReference>
<comment type="caution">
    <text evidence="7">The sequence shown here is derived from an EMBL/GenBank/DDBJ whole genome shotgun (WGS) entry which is preliminary data.</text>
</comment>
<dbReference type="PROSITE" id="PS51379">
    <property type="entry name" value="4FE4S_FER_2"/>
    <property type="match status" value="3"/>
</dbReference>
<dbReference type="InterPro" id="IPR006311">
    <property type="entry name" value="TAT_signal"/>
</dbReference>
<dbReference type="CDD" id="cd10551">
    <property type="entry name" value="PsrB"/>
    <property type="match status" value="1"/>
</dbReference>
<evidence type="ECO:0000256" key="4">
    <source>
        <dbReference type="ARBA" id="ARBA00023004"/>
    </source>
</evidence>
<dbReference type="Pfam" id="PF13247">
    <property type="entry name" value="Fer4_11"/>
    <property type="match status" value="1"/>
</dbReference>
<keyword evidence="5" id="KW-0411">Iron-sulfur</keyword>
<organism evidence="7">
    <name type="scientific">Shewanella frigidimarina</name>
    <dbReference type="NCBI Taxonomy" id="56812"/>
    <lineage>
        <taxon>Bacteria</taxon>
        <taxon>Pseudomonadati</taxon>
        <taxon>Pseudomonadota</taxon>
        <taxon>Gammaproteobacteria</taxon>
        <taxon>Alteromonadales</taxon>
        <taxon>Shewanellaceae</taxon>
        <taxon>Shewanella</taxon>
    </lineage>
</organism>
<keyword evidence="4" id="KW-0408">Iron</keyword>
<dbReference type="EMBL" id="LRDC01000022">
    <property type="protein sequence ID" value="KVX01488.1"/>
    <property type="molecule type" value="Genomic_DNA"/>
</dbReference>
<dbReference type="SUPFAM" id="SSF54862">
    <property type="entry name" value="4Fe-4S ferredoxins"/>
    <property type="match status" value="1"/>
</dbReference>
<dbReference type="InterPro" id="IPR017900">
    <property type="entry name" value="4Fe4S_Fe_S_CS"/>
</dbReference>
<evidence type="ECO:0000256" key="3">
    <source>
        <dbReference type="ARBA" id="ARBA00022737"/>
    </source>
</evidence>
<keyword evidence="3" id="KW-0677">Repeat</keyword>
<evidence type="ECO:0000259" key="6">
    <source>
        <dbReference type="PROSITE" id="PS51379"/>
    </source>
</evidence>
<evidence type="ECO:0000256" key="1">
    <source>
        <dbReference type="ARBA" id="ARBA00022485"/>
    </source>
</evidence>
<dbReference type="Gene3D" id="3.30.70.20">
    <property type="match status" value="2"/>
</dbReference>
<evidence type="ECO:0000256" key="2">
    <source>
        <dbReference type="ARBA" id="ARBA00022723"/>
    </source>
</evidence>
<reference evidence="7 8" key="1">
    <citation type="submission" date="2016-01" db="EMBL/GenBank/DDBJ databases">
        <title>Draft genome of the antarctic isolate Shewanella frigidimarina Ag06-30.</title>
        <authorList>
            <person name="Parmeciano Di Noto G."/>
            <person name="Vazquez S."/>
            <person name="Mac Cormack W."/>
            <person name="Iriarte A."/>
            <person name="Quiroga C."/>
        </authorList>
    </citation>
    <scope>NUCLEOTIDE SEQUENCE [LARGE SCALE GENOMIC DNA]</scope>
    <source>
        <strain evidence="7 8">Ag06-30</strain>
    </source>
</reference>
<dbReference type="GO" id="GO:0051539">
    <property type="term" value="F:4 iron, 4 sulfur cluster binding"/>
    <property type="evidence" value="ECO:0007669"/>
    <property type="project" value="UniProtKB-KW"/>
</dbReference>
<dbReference type="PANTHER" id="PTHR43177">
    <property type="entry name" value="PROTEIN NRFC"/>
    <property type="match status" value="1"/>
</dbReference>
<protein>
    <submittedName>
        <fullName evidence="7">Nitrite reductase</fullName>
    </submittedName>
</protein>
<keyword evidence="1" id="KW-0004">4Fe-4S</keyword>
<feature type="domain" description="4Fe-4S ferredoxin-type" evidence="6">
    <location>
        <begin position="88"/>
        <end position="119"/>
    </location>
</feature>
<name>A0A106BZJ3_SHEFR</name>
<sequence length="228" mass="25048">MENSRRHFLKSTCALVAGVSVYPLSGNNANAEMEPAINNIKYALLHDESKCIGCNACIEACREVNHVPEGVTRLSIEKSGPFGKYPDQFYHFSRHSCEHCENAPCVTVCPTGAAFIDKETGIVAVNADRCVGCLYCIAACPYEVRFINPVTKAADKCDFCRETNLKQGKQPACVEACPTKALVFGNLKDPESELVALLKANPTERYKQSLGTRPKIFRIKAKQGEIIL</sequence>